<dbReference type="InterPro" id="IPR011333">
    <property type="entry name" value="SKP1/BTB/POZ_sf"/>
</dbReference>
<accession>A0A8H7NUQ0</accession>
<sequence length="349" mass="37828">MAGQLCEACGSSFQPRTATLQFALTQAALHGTFSDVKLTLFSQRLPGGRIGKPGVVYANSAILSTASPYFHGLLRGGFAESNSTVDGLGAVADESTSTATYGYDSDSDLEDTDDEFQDEVPSLADPQDFPEASGSSESTANATTSNRECNLDEGDVTPSKRFQDRPWREIVVKDSALITSQGIQHRKTEIAQYLSSMPSNPTPCSPKSMYRLADILGLDRLKQLALDRLIASLTVGNVCDELFSEFSSRHADVFNAQIQFFRRDCMRPEVLPSLQSKFETLAAGDLPHGAFPLLSLFQTCLLNSESVRSVQGSKPGSEPDFGDTNGGLPESDHKPCFGKKKGLKKRLYD</sequence>
<evidence type="ECO:0000313" key="3">
    <source>
        <dbReference type="EMBL" id="KAF9804672.1"/>
    </source>
</evidence>
<feature type="compositionally biased region" description="Low complexity" evidence="1">
    <location>
        <begin position="131"/>
        <end position="146"/>
    </location>
</feature>
<reference evidence="3" key="2">
    <citation type="journal article" name="Front. Microbiol.">
        <title>Degradative Capacity of Two Strains of Rhodonia placenta: From Phenotype to Genotype.</title>
        <authorList>
            <person name="Kolle M."/>
            <person name="Horta M.A.C."/>
            <person name="Nowrousian M."/>
            <person name="Ohm R.A."/>
            <person name="Benz J.P."/>
            <person name="Pilgard A."/>
        </authorList>
    </citation>
    <scope>NUCLEOTIDE SEQUENCE</scope>
    <source>
        <strain evidence="3">FPRL280</strain>
    </source>
</reference>
<organism evidence="3 4">
    <name type="scientific">Rhodonia placenta</name>
    <dbReference type="NCBI Taxonomy" id="104341"/>
    <lineage>
        <taxon>Eukaryota</taxon>
        <taxon>Fungi</taxon>
        <taxon>Dikarya</taxon>
        <taxon>Basidiomycota</taxon>
        <taxon>Agaricomycotina</taxon>
        <taxon>Agaricomycetes</taxon>
        <taxon>Polyporales</taxon>
        <taxon>Adustoporiaceae</taxon>
        <taxon>Rhodonia</taxon>
    </lineage>
</organism>
<dbReference type="PROSITE" id="PS50097">
    <property type="entry name" value="BTB"/>
    <property type="match status" value="1"/>
</dbReference>
<feature type="region of interest" description="Disordered" evidence="1">
    <location>
        <begin position="309"/>
        <end position="349"/>
    </location>
</feature>
<feature type="region of interest" description="Disordered" evidence="1">
    <location>
        <begin position="97"/>
        <end position="160"/>
    </location>
</feature>
<comment type="caution">
    <text evidence="3">The sequence shown here is derived from an EMBL/GenBank/DDBJ whole genome shotgun (WGS) entry which is preliminary data.</text>
</comment>
<reference evidence="3" key="1">
    <citation type="submission" date="2020-11" db="EMBL/GenBank/DDBJ databases">
        <authorList>
            <person name="Koelle M."/>
            <person name="Horta M.A.C."/>
            <person name="Nowrousian M."/>
            <person name="Ohm R.A."/>
            <person name="Benz P."/>
            <person name="Pilgard A."/>
        </authorList>
    </citation>
    <scope>NUCLEOTIDE SEQUENCE</scope>
    <source>
        <strain evidence="3">FPRL280</strain>
    </source>
</reference>
<dbReference type="Gene3D" id="3.30.710.10">
    <property type="entry name" value="Potassium Channel Kv1.1, Chain A"/>
    <property type="match status" value="1"/>
</dbReference>
<dbReference type="AlphaFoldDB" id="A0A8H7NUQ0"/>
<name>A0A8H7NUQ0_9APHY</name>
<feature type="compositionally biased region" description="Acidic residues" evidence="1">
    <location>
        <begin position="105"/>
        <end position="118"/>
    </location>
</feature>
<gene>
    <name evidence="3" type="ORF">IEO21_09295</name>
</gene>
<feature type="domain" description="BTB" evidence="2">
    <location>
        <begin position="34"/>
        <end position="111"/>
    </location>
</feature>
<evidence type="ECO:0000313" key="4">
    <source>
        <dbReference type="Proteomes" id="UP000639403"/>
    </source>
</evidence>
<proteinExistence type="predicted"/>
<dbReference type="EMBL" id="JADOXO010000423">
    <property type="protein sequence ID" value="KAF9804672.1"/>
    <property type="molecule type" value="Genomic_DNA"/>
</dbReference>
<dbReference type="Proteomes" id="UP000639403">
    <property type="component" value="Unassembled WGS sequence"/>
</dbReference>
<feature type="compositionally biased region" description="Basic residues" evidence="1">
    <location>
        <begin position="336"/>
        <end position="349"/>
    </location>
</feature>
<evidence type="ECO:0000259" key="2">
    <source>
        <dbReference type="PROSITE" id="PS50097"/>
    </source>
</evidence>
<evidence type="ECO:0000256" key="1">
    <source>
        <dbReference type="SAM" id="MobiDB-lite"/>
    </source>
</evidence>
<dbReference type="InterPro" id="IPR000210">
    <property type="entry name" value="BTB/POZ_dom"/>
</dbReference>
<protein>
    <recommendedName>
        <fullName evidence="2">BTB domain-containing protein</fullName>
    </recommendedName>
</protein>